<feature type="region of interest" description="Disordered" evidence="3">
    <location>
        <begin position="1"/>
        <end position="28"/>
    </location>
</feature>
<protein>
    <submittedName>
        <fullName evidence="5">Polyphosphate:nucleotide phosphotransferase, PPK2 family</fullName>
    </submittedName>
</protein>
<dbReference type="NCBIfam" id="TIGR03709">
    <property type="entry name" value="PPK2_rel_1"/>
    <property type="match status" value="1"/>
</dbReference>
<dbReference type="GO" id="GO:0006797">
    <property type="term" value="P:polyphosphate metabolic process"/>
    <property type="evidence" value="ECO:0007669"/>
    <property type="project" value="InterPro"/>
</dbReference>
<dbReference type="RefSeq" id="WP_091975001.1">
    <property type="nucleotide sequence ID" value="NZ_FOPM01000032.1"/>
</dbReference>
<evidence type="ECO:0000259" key="4">
    <source>
        <dbReference type="Pfam" id="PF03976"/>
    </source>
</evidence>
<organism evidence="5 6">
    <name type="scientific">Methylobacterium gossipiicola</name>
    <dbReference type="NCBI Taxonomy" id="582675"/>
    <lineage>
        <taxon>Bacteria</taxon>
        <taxon>Pseudomonadati</taxon>
        <taxon>Pseudomonadota</taxon>
        <taxon>Alphaproteobacteria</taxon>
        <taxon>Hyphomicrobiales</taxon>
        <taxon>Methylobacteriaceae</taxon>
        <taxon>Methylobacterium</taxon>
    </lineage>
</organism>
<dbReference type="AlphaFoldDB" id="A0A1I2X5P9"/>
<dbReference type="STRING" id="582675.SAMN05192565_13228"/>
<dbReference type="EMBL" id="FOPM01000032">
    <property type="protein sequence ID" value="SFH08347.1"/>
    <property type="molecule type" value="Genomic_DNA"/>
</dbReference>
<proteinExistence type="predicted"/>
<sequence length="301" mass="32992">MSHKPIKRASDTSGATVTEPGAACKSPGGTGLDAIPGLVTVRPGRVFDLAAVETRADGGLDKAAAGEALVATRARIVALQERLYAEHRRSLLVVFQAIDTGGKDGTIRAVFEGVNPQGCRVWPFKVPSAEEADHDFLWRYHAKAPGRGMIGVFNRSHYEDVLVARVKNLVPESVWRPRYDQINDFEAMLTASGTTILKFFLHISKAEQKKRLEARIAAPEKQWKFDAADLVERAAWDAYQAAFTEALARCSTKAAPWHVVPADRKWFRNLVVARTIADTLEAMDPRIPEARPGVAGTIVPD</sequence>
<dbReference type="GO" id="GO:0006754">
    <property type="term" value="P:ATP biosynthetic process"/>
    <property type="evidence" value="ECO:0007669"/>
    <property type="project" value="UniProtKB-KW"/>
</dbReference>
<keyword evidence="1" id="KW-0066">ATP synthesis</keyword>
<accession>A0A1I2X5P9</accession>
<evidence type="ECO:0000256" key="1">
    <source>
        <dbReference type="ARBA" id="ARBA00023310"/>
    </source>
</evidence>
<dbReference type="InterPro" id="IPR027417">
    <property type="entry name" value="P-loop_NTPase"/>
</dbReference>
<dbReference type="InterPro" id="IPR022488">
    <property type="entry name" value="PPK2-related"/>
</dbReference>
<dbReference type="Pfam" id="PF03976">
    <property type="entry name" value="PPK2"/>
    <property type="match status" value="1"/>
</dbReference>
<comment type="catalytic activity">
    <reaction evidence="2">
        <text>[phosphate](n) + ATP = [phosphate](n+1) + ADP</text>
        <dbReference type="Rhea" id="RHEA:19573"/>
        <dbReference type="Rhea" id="RHEA-COMP:9859"/>
        <dbReference type="Rhea" id="RHEA-COMP:14280"/>
        <dbReference type="ChEBI" id="CHEBI:16838"/>
        <dbReference type="ChEBI" id="CHEBI:30616"/>
        <dbReference type="ChEBI" id="CHEBI:456216"/>
    </reaction>
    <physiologicalReaction direction="right-to-left" evidence="2">
        <dbReference type="Rhea" id="RHEA:19575"/>
    </physiologicalReaction>
</comment>
<evidence type="ECO:0000313" key="5">
    <source>
        <dbReference type="EMBL" id="SFH08347.1"/>
    </source>
</evidence>
<evidence type="ECO:0000256" key="2">
    <source>
        <dbReference type="ARBA" id="ARBA00024500"/>
    </source>
</evidence>
<dbReference type="PANTHER" id="PTHR34383:SF3">
    <property type="entry name" value="POLYPHOSPHATE:AMP PHOSPHOTRANSFERASE"/>
    <property type="match status" value="1"/>
</dbReference>
<dbReference type="PANTHER" id="PTHR34383">
    <property type="entry name" value="POLYPHOSPHATE:AMP PHOSPHOTRANSFERASE-RELATED"/>
    <property type="match status" value="1"/>
</dbReference>
<dbReference type="InterPro" id="IPR022300">
    <property type="entry name" value="PPK2-rel_1"/>
</dbReference>
<reference evidence="6" key="1">
    <citation type="submission" date="2016-10" db="EMBL/GenBank/DDBJ databases">
        <authorList>
            <person name="Varghese N."/>
            <person name="Submissions S."/>
        </authorList>
    </citation>
    <scope>NUCLEOTIDE SEQUENCE [LARGE SCALE GENOMIC DNA]</scope>
    <source>
        <strain evidence="6">Gh-105</strain>
    </source>
</reference>
<dbReference type="OrthoDB" id="9775224at2"/>
<keyword evidence="6" id="KW-1185">Reference proteome</keyword>
<dbReference type="GO" id="GO:0016776">
    <property type="term" value="F:phosphotransferase activity, phosphate group as acceptor"/>
    <property type="evidence" value="ECO:0007669"/>
    <property type="project" value="InterPro"/>
</dbReference>
<gene>
    <name evidence="5" type="ORF">SAMN05192565_13228</name>
</gene>
<dbReference type="Gene3D" id="3.40.50.300">
    <property type="entry name" value="P-loop containing nucleotide triphosphate hydrolases"/>
    <property type="match status" value="1"/>
</dbReference>
<evidence type="ECO:0000256" key="3">
    <source>
        <dbReference type="SAM" id="MobiDB-lite"/>
    </source>
</evidence>
<dbReference type="SUPFAM" id="SSF52540">
    <property type="entry name" value="P-loop containing nucleoside triphosphate hydrolases"/>
    <property type="match status" value="1"/>
</dbReference>
<dbReference type="Proteomes" id="UP000199229">
    <property type="component" value="Unassembled WGS sequence"/>
</dbReference>
<feature type="domain" description="Polyphosphate kinase-2-related" evidence="4">
    <location>
        <begin position="60"/>
        <end position="285"/>
    </location>
</feature>
<name>A0A1I2X5P9_9HYPH</name>
<evidence type="ECO:0000313" key="6">
    <source>
        <dbReference type="Proteomes" id="UP000199229"/>
    </source>
</evidence>
<keyword evidence="5" id="KW-0808">Transferase</keyword>